<dbReference type="GO" id="GO:0050136">
    <property type="term" value="F:NADH dehydrogenase (quinone) (non-electrogenic) activity"/>
    <property type="evidence" value="ECO:0007669"/>
    <property type="project" value="UniProtKB-EC"/>
</dbReference>
<keyword evidence="4" id="KW-0274">FAD</keyword>
<evidence type="ECO:0000256" key="4">
    <source>
        <dbReference type="ARBA" id="ARBA00022827"/>
    </source>
</evidence>
<keyword evidence="8" id="KW-0812">Transmembrane</keyword>
<evidence type="ECO:0000256" key="5">
    <source>
        <dbReference type="ARBA" id="ARBA00023002"/>
    </source>
</evidence>
<dbReference type="EMBL" id="LR134476">
    <property type="protein sequence ID" value="VEI13637.1"/>
    <property type="molecule type" value="Genomic_DNA"/>
</dbReference>
<keyword evidence="5 10" id="KW-0560">Oxidoreductase</keyword>
<gene>
    <name evidence="10" type="primary">ndh</name>
    <name evidence="10" type="ORF">NCTC13354_01358</name>
</gene>
<keyword evidence="8" id="KW-0472">Membrane</keyword>
<evidence type="ECO:0000256" key="1">
    <source>
        <dbReference type="ARBA" id="ARBA00005272"/>
    </source>
</evidence>
<evidence type="ECO:0000256" key="2">
    <source>
        <dbReference type="ARBA" id="ARBA00012637"/>
    </source>
</evidence>
<dbReference type="PRINTS" id="PR00411">
    <property type="entry name" value="PNDRDTASEI"/>
</dbReference>
<dbReference type="KEGG" id="tbw:NCTC13354_01358"/>
<sequence length="450" mass="49272">MAQHRVVIVGSGFAGLKVAQKLKRADVKITLIAKTSHHLFQPLLYQVATGILSEGDIAPTTREILQRQQNVEVRLGLVEDIDVANKKVLWRNHNTNYETEYDTLVLAAGAGQSYFGNDHFAVFAPGMKTIDDALEIRARIFDSFEKAENELDPAEREKLLTFAVVGAGPTGVEMAGQIRELASQTLKNEFRNIDPDDARVLLIDGAAYPLPAFGERLGKKTRKELEKLGIEVVMDTFVTDLDKDSLTLKNKDGEVSTVEAYCKVWAAGVKGSELTETLAEQTGVELDRSGRVIVNDDLTVADHPEIFVLGDMMSFPGVPGVAQGAIQSAVFAAKVIKARLAGKPAPEKFSYNDKGSMATISRFKAVVQMGKLEFTGFFAWLAWCFLHLLYIVGFKSQIGTLLSWFTSFISGARSERTTTNQQLVGRLALEKLGAGSSGKLVRGEKVEVED</sequence>
<keyword evidence="11" id="KW-1185">Reference proteome</keyword>
<evidence type="ECO:0000256" key="7">
    <source>
        <dbReference type="ARBA" id="ARBA00047599"/>
    </source>
</evidence>
<reference evidence="10 11" key="1">
    <citation type="submission" date="2018-12" db="EMBL/GenBank/DDBJ databases">
        <authorList>
            <consortium name="Pathogen Informatics"/>
        </authorList>
    </citation>
    <scope>NUCLEOTIDE SEQUENCE [LARGE SCALE GENOMIC DNA]</scope>
    <source>
        <strain evidence="10 11">NCTC13354</strain>
    </source>
</reference>
<dbReference type="RefSeq" id="WP_126416723.1">
    <property type="nucleotide sequence ID" value="NZ_LR134476.1"/>
</dbReference>
<accession>A0A3S4WGW5</accession>
<evidence type="ECO:0000313" key="10">
    <source>
        <dbReference type="EMBL" id="VEI13637.1"/>
    </source>
</evidence>
<evidence type="ECO:0000313" key="11">
    <source>
        <dbReference type="Proteomes" id="UP000269542"/>
    </source>
</evidence>
<evidence type="ECO:0000256" key="8">
    <source>
        <dbReference type="SAM" id="Phobius"/>
    </source>
</evidence>
<comment type="catalytic activity">
    <reaction evidence="7">
        <text>a quinone + NADH + H(+) = a quinol + NAD(+)</text>
        <dbReference type="Rhea" id="RHEA:46160"/>
        <dbReference type="ChEBI" id="CHEBI:15378"/>
        <dbReference type="ChEBI" id="CHEBI:24646"/>
        <dbReference type="ChEBI" id="CHEBI:57540"/>
        <dbReference type="ChEBI" id="CHEBI:57945"/>
        <dbReference type="ChEBI" id="CHEBI:132124"/>
        <dbReference type="EC" id="1.6.5.9"/>
    </reaction>
</comment>
<organism evidence="10 11">
    <name type="scientific">Trueperella bialowiezensis</name>
    <dbReference type="NCBI Taxonomy" id="312285"/>
    <lineage>
        <taxon>Bacteria</taxon>
        <taxon>Bacillati</taxon>
        <taxon>Actinomycetota</taxon>
        <taxon>Actinomycetes</taxon>
        <taxon>Actinomycetales</taxon>
        <taxon>Actinomycetaceae</taxon>
        <taxon>Trueperella</taxon>
    </lineage>
</organism>
<dbReference type="SUPFAM" id="SSF51905">
    <property type="entry name" value="FAD/NAD(P)-binding domain"/>
    <property type="match status" value="1"/>
</dbReference>
<evidence type="ECO:0000256" key="3">
    <source>
        <dbReference type="ARBA" id="ARBA00022630"/>
    </source>
</evidence>
<dbReference type="PANTHER" id="PTHR43706">
    <property type="entry name" value="NADH DEHYDROGENASE"/>
    <property type="match status" value="1"/>
</dbReference>
<evidence type="ECO:0000259" key="9">
    <source>
        <dbReference type="Pfam" id="PF07992"/>
    </source>
</evidence>
<dbReference type="Gene3D" id="3.50.50.100">
    <property type="match status" value="1"/>
</dbReference>
<dbReference type="Proteomes" id="UP000269542">
    <property type="component" value="Chromosome"/>
</dbReference>
<evidence type="ECO:0000256" key="6">
    <source>
        <dbReference type="ARBA" id="ARBA00023027"/>
    </source>
</evidence>
<name>A0A3S4WGW5_9ACTO</name>
<dbReference type="InterPro" id="IPR023753">
    <property type="entry name" value="FAD/NAD-binding_dom"/>
</dbReference>
<proteinExistence type="inferred from homology"/>
<dbReference type="InterPro" id="IPR036188">
    <property type="entry name" value="FAD/NAD-bd_sf"/>
</dbReference>
<dbReference type="EC" id="1.6.5.9" evidence="2"/>
<dbReference type="Pfam" id="PF07992">
    <property type="entry name" value="Pyr_redox_2"/>
    <property type="match status" value="1"/>
</dbReference>
<keyword evidence="6" id="KW-0520">NAD</keyword>
<comment type="similarity">
    <text evidence="1">Belongs to the NADH dehydrogenase family.</text>
</comment>
<dbReference type="PANTHER" id="PTHR43706:SF47">
    <property type="entry name" value="EXTERNAL NADH-UBIQUINONE OXIDOREDUCTASE 1, MITOCHONDRIAL-RELATED"/>
    <property type="match status" value="1"/>
</dbReference>
<feature type="transmembrane region" description="Helical" evidence="8">
    <location>
        <begin position="374"/>
        <end position="394"/>
    </location>
</feature>
<dbReference type="InterPro" id="IPR045024">
    <property type="entry name" value="NDH-2"/>
</dbReference>
<keyword evidence="3" id="KW-0285">Flavoprotein</keyword>
<dbReference type="OrthoDB" id="9781621at2"/>
<dbReference type="PRINTS" id="PR00368">
    <property type="entry name" value="FADPNR"/>
</dbReference>
<keyword evidence="8" id="KW-1133">Transmembrane helix</keyword>
<dbReference type="AlphaFoldDB" id="A0A3S4WGW5"/>
<feature type="domain" description="FAD/NAD(P)-binding" evidence="9">
    <location>
        <begin position="5"/>
        <end position="329"/>
    </location>
</feature>
<protein>
    <recommendedName>
        <fullName evidence="2">NADH:ubiquinone reductase (non-electrogenic)</fullName>
        <ecNumber evidence="2">1.6.5.9</ecNumber>
    </recommendedName>
</protein>